<gene>
    <name evidence="1" type="ORF">V6250_00325</name>
</gene>
<proteinExistence type="predicted"/>
<evidence type="ECO:0000313" key="2">
    <source>
        <dbReference type="Proteomes" id="UP001374952"/>
    </source>
</evidence>
<sequence length="120" mass="13557">MKKVVLTAVISALLLGNAFADDTIVEPAHIASPKQYELLLENEQVTVLKMTLKPGEQDNWHKHNAETVYFEKGGKATIITSEKDMTLEIPDGYVMWHDQWEHQVKNVGNKTITAIIVEKK</sequence>
<dbReference type="Proteomes" id="UP001374952">
    <property type="component" value="Unassembled WGS sequence"/>
</dbReference>
<dbReference type="EMBL" id="JBAKAX010000001">
    <property type="protein sequence ID" value="MEL0602590.1"/>
    <property type="molecule type" value="Genomic_DNA"/>
</dbReference>
<evidence type="ECO:0000313" key="1">
    <source>
        <dbReference type="EMBL" id="MEL0602590.1"/>
    </source>
</evidence>
<accession>A0ACC6QYT0</accession>
<comment type="caution">
    <text evidence="1">The sequence shown here is derived from an EMBL/GenBank/DDBJ whole genome shotgun (WGS) entry which is preliminary data.</text>
</comment>
<reference evidence="1" key="1">
    <citation type="submission" date="2024-02" db="EMBL/GenBank/DDBJ databases">
        <title>Bacteria isolated from the canopy kelp, Nereocystis luetkeana.</title>
        <authorList>
            <person name="Pfister C.A."/>
            <person name="Younker I.T."/>
            <person name="Light S.H."/>
        </authorList>
    </citation>
    <scope>NUCLEOTIDE SEQUENCE</scope>
    <source>
        <strain evidence="1">TN.2.01</strain>
    </source>
</reference>
<protein>
    <submittedName>
        <fullName evidence="1">Uncharacterized protein</fullName>
    </submittedName>
</protein>
<keyword evidence="2" id="KW-1185">Reference proteome</keyword>
<name>A0ACC6QYT0_9GAMM</name>
<organism evidence="1 2">
    <name type="scientific">Pseudoalteromonas undina</name>
    <dbReference type="NCBI Taxonomy" id="43660"/>
    <lineage>
        <taxon>Bacteria</taxon>
        <taxon>Pseudomonadati</taxon>
        <taxon>Pseudomonadota</taxon>
        <taxon>Gammaproteobacteria</taxon>
        <taxon>Alteromonadales</taxon>
        <taxon>Pseudoalteromonadaceae</taxon>
        <taxon>Pseudoalteromonas</taxon>
    </lineage>
</organism>